<evidence type="ECO:0000313" key="2">
    <source>
        <dbReference type="Proteomes" id="UP000324222"/>
    </source>
</evidence>
<dbReference type="EMBL" id="VSRR010090421">
    <property type="protein sequence ID" value="MPC92192.1"/>
    <property type="molecule type" value="Genomic_DNA"/>
</dbReference>
<dbReference type="AlphaFoldDB" id="A0A5B7J7N9"/>
<protein>
    <submittedName>
        <fullName evidence="1">Uncharacterized protein</fullName>
    </submittedName>
</protein>
<accession>A0A5B7J7N9</accession>
<proteinExistence type="predicted"/>
<evidence type="ECO:0000313" key="1">
    <source>
        <dbReference type="EMBL" id="MPC92192.1"/>
    </source>
</evidence>
<dbReference type="Proteomes" id="UP000324222">
    <property type="component" value="Unassembled WGS sequence"/>
</dbReference>
<name>A0A5B7J7N9_PORTR</name>
<sequence length="95" mass="10430">MDGCIDDYVAEYFDPLEGTDRMHRLVGGTRAPFVSRLSSPTVWVSSPAAQVLRSARQLWARQGNVLPPCPHLSYRAIKALQGLLMYSEGGPLVAN</sequence>
<comment type="caution">
    <text evidence="1">The sequence shown here is derived from an EMBL/GenBank/DDBJ whole genome shotgun (WGS) entry which is preliminary data.</text>
</comment>
<reference evidence="1 2" key="1">
    <citation type="submission" date="2019-05" db="EMBL/GenBank/DDBJ databases">
        <title>Another draft genome of Portunus trituberculatus and its Hox gene families provides insights of decapod evolution.</title>
        <authorList>
            <person name="Jeong J.-H."/>
            <person name="Song I."/>
            <person name="Kim S."/>
            <person name="Choi T."/>
            <person name="Kim D."/>
            <person name="Ryu S."/>
            <person name="Kim W."/>
        </authorList>
    </citation>
    <scope>NUCLEOTIDE SEQUENCE [LARGE SCALE GENOMIC DNA]</scope>
    <source>
        <tissue evidence="1">Muscle</tissue>
    </source>
</reference>
<keyword evidence="2" id="KW-1185">Reference proteome</keyword>
<gene>
    <name evidence="1" type="ORF">E2C01_087266</name>
</gene>
<organism evidence="1 2">
    <name type="scientific">Portunus trituberculatus</name>
    <name type="common">Swimming crab</name>
    <name type="synonym">Neptunus trituberculatus</name>
    <dbReference type="NCBI Taxonomy" id="210409"/>
    <lineage>
        <taxon>Eukaryota</taxon>
        <taxon>Metazoa</taxon>
        <taxon>Ecdysozoa</taxon>
        <taxon>Arthropoda</taxon>
        <taxon>Crustacea</taxon>
        <taxon>Multicrustacea</taxon>
        <taxon>Malacostraca</taxon>
        <taxon>Eumalacostraca</taxon>
        <taxon>Eucarida</taxon>
        <taxon>Decapoda</taxon>
        <taxon>Pleocyemata</taxon>
        <taxon>Brachyura</taxon>
        <taxon>Eubrachyura</taxon>
        <taxon>Portunoidea</taxon>
        <taxon>Portunidae</taxon>
        <taxon>Portuninae</taxon>
        <taxon>Portunus</taxon>
    </lineage>
</organism>